<dbReference type="Proteomes" id="UP000243342">
    <property type="component" value="Unassembled WGS sequence"/>
</dbReference>
<dbReference type="OrthoDB" id="4268245at2"/>
<keyword evidence="1" id="KW-0812">Transmembrane</keyword>
<proteinExistence type="predicted"/>
<dbReference type="EMBL" id="MLCF01000152">
    <property type="protein sequence ID" value="OIV35449.1"/>
    <property type="molecule type" value="Genomic_DNA"/>
</dbReference>
<evidence type="ECO:0000313" key="2">
    <source>
        <dbReference type="EMBL" id="OIV35449.1"/>
    </source>
</evidence>
<dbReference type="RefSeq" id="WP_071658598.1">
    <property type="nucleotide sequence ID" value="NZ_MLCF01000152.1"/>
</dbReference>
<dbReference type="AlphaFoldDB" id="A0A1J7BPS5"/>
<reference evidence="2 3" key="1">
    <citation type="submission" date="2016-10" db="EMBL/GenBank/DDBJ databases">
        <title>Genome sequence of Streptomyces gilvigriseus MUSC 26.</title>
        <authorList>
            <person name="Lee L.-H."/>
            <person name="Ser H.-L."/>
        </authorList>
    </citation>
    <scope>NUCLEOTIDE SEQUENCE [LARGE SCALE GENOMIC DNA]</scope>
    <source>
        <strain evidence="2 3">MUSC 26</strain>
    </source>
</reference>
<dbReference type="STRING" id="1428644.BIV57_21525"/>
<name>A0A1J7BPS5_9ACTN</name>
<organism evidence="2 3">
    <name type="scientific">Mangrovactinospora gilvigrisea</name>
    <dbReference type="NCBI Taxonomy" id="1428644"/>
    <lineage>
        <taxon>Bacteria</taxon>
        <taxon>Bacillati</taxon>
        <taxon>Actinomycetota</taxon>
        <taxon>Actinomycetes</taxon>
        <taxon>Kitasatosporales</taxon>
        <taxon>Streptomycetaceae</taxon>
        <taxon>Mangrovactinospora</taxon>
    </lineage>
</organism>
<comment type="caution">
    <text evidence="2">The sequence shown here is derived from an EMBL/GenBank/DDBJ whole genome shotgun (WGS) entry which is preliminary data.</text>
</comment>
<feature type="transmembrane region" description="Helical" evidence="1">
    <location>
        <begin position="12"/>
        <end position="33"/>
    </location>
</feature>
<keyword evidence="1" id="KW-1133">Transmembrane helix</keyword>
<sequence>MRTLRQHRSDRGALSVFVALVCVGLLIAIGLIVDLGGRLRAVEQADGYAMEAARAGGEQIDAGQAMSGHGFAVDPVAASTAAKRYLAAAGVRGSVSVNAAGHRITVTTTYSYKTFFLAALGIGSFTVHGEGSAGLLYGVTQPENGPEKGNGN</sequence>
<evidence type="ECO:0000313" key="3">
    <source>
        <dbReference type="Proteomes" id="UP000243342"/>
    </source>
</evidence>
<accession>A0A1J7BPS5</accession>
<gene>
    <name evidence="2" type="ORF">BIV57_21525</name>
</gene>
<keyword evidence="1" id="KW-0472">Membrane</keyword>
<keyword evidence="3" id="KW-1185">Reference proteome</keyword>
<protein>
    <submittedName>
        <fullName evidence="2">Uncharacterized protein</fullName>
    </submittedName>
</protein>
<evidence type="ECO:0000256" key="1">
    <source>
        <dbReference type="SAM" id="Phobius"/>
    </source>
</evidence>